<protein>
    <submittedName>
        <fullName evidence="1">Uncharacterized protein</fullName>
    </submittedName>
</protein>
<proteinExistence type="predicted"/>
<keyword evidence="1" id="KW-0934">Plastid</keyword>
<organism evidence="1">
    <name type="scientific">Navicula arenaria</name>
    <dbReference type="NCBI Taxonomy" id="355634"/>
    <lineage>
        <taxon>Eukaryota</taxon>
        <taxon>Sar</taxon>
        <taxon>Stramenopiles</taxon>
        <taxon>Ochrophyta</taxon>
        <taxon>Bacillariophyta</taxon>
        <taxon>Bacillariophyceae</taxon>
        <taxon>Bacillariophycidae</taxon>
        <taxon>Naviculales</taxon>
        <taxon>Naviculaceae</taxon>
        <taxon>Navicula</taxon>
    </lineage>
</organism>
<gene>
    <name evidence="1" type="primary">orf520</name>
</gene>
<geneLocation type="chloroplast" evidence="1"/>
<dbReference type="AlphaFoldDB" id="A0A976UFT2"/>
<evidence type="ECO:0000313" key="1">
    <source>
        <dbReference type="EMBL" id="UVG41606.1"/>
    </source>
</evidence>
<dbReference type="RefSeq" id="YP_010472141.1">
    <property type="nucleotide sequence ID" value="NC_066075.1"/>
</dbReference>
<keyword evidence="1" id="KW-0150">Chloroplast</keyword>
<dbReference type="EMBL" id="OL415005">
    <property type="protein sequence ID" value="UVG41606.1"/>
    <property type="molecule type" value="Genomic_DNA"/>
</dbReference>
<dbReference type="GeneID" id="74849499"/>
<accession>A0A976UFT2</accession>
<name>A0A976UFT2_9STRA</name>
<reference evidence="1" key="1">
    <citation type="submission" date="2021-11" db="EMBL/GenBank/DDBJ databases">
        <authorList>
            <person name="Wang Y."/>
            <person name="Chen N."/>
        </authorList>
    </citation>
    <scope>NUCLEOTIDE SEQUENCE</scope>
    <source>
        <strain evidence="1">Jiaozhou Bay in China</strain>
    </source>
</reference>
<reference evidence="1" key="2">
    <citation type="journal article" date="2022" name="Int J Environ Res Public Health">
        <title>Comparative Analysis of Bacillariophyceae Chloroplast Genomes Uncovers Extensive Genome Rearrangements Associated with Speciation.</title>
        <authorList>
            <person name="Wang Y."/>
            <person name="Wang J."/>
            <person name="Chen Y."/>
            <person name="Liu S."/>
            <person name="Zhao Y."/>
            <person name="Chen N."/>
        </authorList>
    </citation>
    <scope>NUCLEOTIDE SEQUENCE</scope>
    <source>
        <strain evidence="1">Jiaozhou Bay in China</strain>
    </source>
</reference>
<sequence>MKQNKLTFKSQKLVVDFFEFKFDVLPEFIKQKIVQSFFNLGFNSFDVDKKYRDPVQYSIQTNSKNQYQIQFVVNISSYWNGVCIAFPGNSAARFYQLSKEKKIDWNLFDSANINRFDLNYIRPIDPSQERQVVDFFKQSEQIIHSKGINARINSTKKELSLKIASKRSNRSAKIYDVGRKGQFLKFEMEIRRTLIANYKSDFLTNDFEKIEDLLTREFLNYFWKLLPLKNNYTDWLSQRIRPIVNNTIVSIQPYISTDYIKSDRSKLSPVSLKNFIMFLKFIRFTKELEYEIQKFDNIFYRVLVFRVKDFSDVCDSMFKSDNNYYKIRQVKQFLRQLQENIFLEIFNDSDFIQILALENQSIIEIDRLTGIPRVTLFKQPRSNYLVARIVLLEDLFHYKYPFRIPDLFELDLNHRKLSKYENLVRVEIIKTFSSRDVEKPFYIREFLNTYKISNQKIKEIKQIFIDIIHIFQQYQLIEKEGLLMLNRSPIDIYDLNTSNISDGIILYEKITTNLFLNDKV</sequence>